<feature type="signal peptide" evidence="1">
    <location>
        <begin position="1"/>
        <end position="21"/>
    </location>
</feature>
<organism evidence="2 3">
    <name type="scientific">Legionella septentrionalis</name>
    <dbReference type="NCBI Taxonomy" id="2498109"/>
    <lineage>
        <taxon>Bacteria</taxon>
        <taxon>Pseudomonadati</taxon>
        <taxon>Pseudomonadota</taxon>
        <taxon>Gammaproteobacteria</taxon>
        <taxon>Legionellales</taxon>
        <taxon>Legionellaceae</taxon>
        <taxon>Legionella</taxon>
    </lineage>
</organism>
<dbReference type="EMBL" id="RZGR01000001">
    <property type="protein sequence ID" value="RUQ91502.1"/>
    <property type="molecule type" value="Genomic_DNA"/>
</dbReference>
<name>A0A433JMM9_9GAMM</name>
<keyword evidence="1" id="KW-0732">Signal</keyword>
<evidence type="ECO:0008006" key="4">
    <source>
        <dbReference type="Google" id="ProtNLM"/>
    </source>
</evidence>
<dbReference type="OrthoDB" id="5637097at2"/>
<evidence type="ECO:0000256" key="1">
    <source>
        <dbReference type="SAM" id="SignalP"/>
    </source>
</evidence>
<accession>A0A433JMM9</accession>
<evidence type="ECO:0000313" key="3">
    <source>
        <dbReference type="Proteomes" id="UP000288012"/>
    </source>
</evidence>
<dbReference type="Proteomes" id="UP000288012">
    <property type="component" value="Unassembled WGS sequence"/>
</dbReference>
<dbReference type="AlphaFoldDB" id="A0A433JMM9"/>
<comment type="caution">
    <text evidence="2">The sequence shown here is derived from an EMBL/GenBank/DDBJ whole genome shotgun (WGS) entry which is preliminary data.</text>
</comment>
<sequence>MNKIKTIVSSLLILGMHQGLAGNMGNSCTPGIASVPCPANQWSFGIQALYLKPTYDNALGWVETSEQPTATGTSEFFVPNNPNWSLSFKLEGAYQFNTGNDLNLNWYHLGHKDTQFAVSSVFTGFIGGNLTENDYYTIEPAWDAVNLELGQTVNFGTATKIRFHGGAQYAAMNIPLTFQAEVLSPTFGLYAVSNAGFNAKYRGFGPRFGAELNYDLGHGIEVYGQGAAALLAGASKMNFANASTFIFSPTNFSSVTSSRTALVPEMEARLGVNYHYLGAYGDLIFNFGYLWFDYLSPFLSNPQASAGESDFGAQGIQAGLKWTGNLA</sequence>
<reference evidence="2 3" key="1">
    <citation type="submission" date="2018-12" db="EMBL/GenBank/DDBJ databases">
        <title>Legionella sp,whole genome shotgun sequence.</title>
        <authorList>
            <person name="Wu H."/>
        </authorList>
    </citation>
    <scope>NUCLEOTIDE SEQUENCE [LARGE SCALE GENOMIC DNA]</scope>
    <source>
        <strain evidence="3">km714</strain>
    </source>
</reference>
<proteinExistence type="predicted"/>
<evidence type="ECO:0000313" key="2">
    <source>
        <dbReference type="EMBL" id="RUQ91502.1"/>
    </source>
</evidence>
<dbReference type="Pfam" id="PF05150">
    <property type="entry name" value="Legionella_OMP"/>
    <property type="match status" value="1"/>
</dbReference>
<protein>
    <recommendedName>
        <fullName evidence="4">Major outer membrane protein</fullName>
    </recommendedName>
</protein>
<feature type="chain" id="PRO_5019465358" description="Major outer membrane protein" evidence="1">
    <location>
        <begin position="22"/>
        <end position="327"/>
    </location>
</feature>
<dbReference type="InterPro" id="IPR007825">
    <property type="entry name" value="Major_OMP_Legionella"/>
</dbReference>
<keyword evidence="3" id="KW-1185">Reference proteome</keyword>
<gene>
    <name evidence="2" type="ORF">EKM59_00100</name>
</gene>
<dbReference type="RefSeq" id="WP_126953593.1">
    <property type="nucleotide sequence ID" value="NZ_RZGR01000001.1"/>
</dbReference>